<evidence type="ECO:0000256" key="1">
    <source>
        <dbReference type="SAM" id="Phobius"/>
    </source>
</evidence>
<name>A0A4Q9PF15_9APHY</name>
<keyword evidence="1" id="KW-0812">Transmembrane</keyword>
<organism evidence="2 3">
    <name type="scientific">Dichomitus squalens</name>
    <dbReference type="NCBI Taxonomy" id="114155"/>
    <lineage>
        <taxon>Eukaryota</taxon>
        <taxon>Fungi</taxon>
        <taxon>Dikarya</taxon>
        <taxon>Basidiomycota</taxon>
        <taxon>Agaricomycotina</taxon>
        <taxon>Agaricomycetes</taxon>
        <taxon>Polyporales</taxon>
        <taxon>Polyporaceae</taxon>
        <taxon>Dichomitus</taxon>
    </lineage>
</organism>
<dbReference type="EMBL" id="ML145216">
    <property type="protein sequence ID" value="TBU53368.1"/>
    <property type="molecule type" value="Genomic_DNA"/>
</dbReference>
<dbReference type="Proteomes" id="UP000292082">
    <property type="component" value="Unassembled WGS sequence"/>
</dbReference>
<keyword evidence="1" id="KW-0472">Membrane</keyword>
<keyword evidence="3" id="KW-1185">Reference proteome</keyword>
<reference evidence="2 3" key="1">
    <citation type="submission" date="2019-01" db="EMBL/GenBank/DDBJ databases">
        <title>Draft genome sequences of three monokaryotic isolates of the white-rot basidiomycete fungus Dichomitus squalens.</title>
        <authorList>
            <consortium name="DOE Joint Genome Institute"/>
            <person name="Lopez S.C."/>
            <person name="Andreopoulos B."/>
            <person name="Pangilinan J."/>
            <person name="Lipzen A."/>
            <person name="Riley R."/>
            <person name="Ahrendt S."/>
            <person name="Ng V."/>
            <person name="Barry K."/>
            <person name="Daum C."/>
            <person name="Grigoriev I.V."/>
            <person name="Hilden K.S."/>
            <person name="Makela M.R."/>
            <person name="de Vries R.P."/>
        </authorList>
    </citation>
    <scope>NUCLEOTIDE SEQUENCE [LARGE SCALE GENOMIC DNA]</scope>
    <source>
        <strain evidence="2 3">CBS 464.89</strain>
    </source>
</reference>
<proteinExistence type="predicted"/>
<gene>
    <name evidence="2" type="ORF">BD310DRAFT_938198</name>
</gene>
<feature type="transmembrane region" description="Helical" evidence="1">
    <location>
        <begin position="39"/>
        <end position="61"/>
    </location>
</feature>
<dbReference type="AlphaFoldDB" id="A0A4Q9PF15"/>
<sequence length="83" mass="9221">MLLNIHGVWDSLVYLLDVRNYRRRSDRLTVLALSGSRGAWVGACVAPCTSGSIICWGVGYAMDNLRRWTERGDSSRAPCVDCT</sequence>
<evidence type="ECO:0000313" key="3">
    <source>
        <dbReference type="Proteomes" id="UP000292082"/>
    </source>
</evidence>
<accession>A0A4Q9PF15</accession>
<keyword evidence="1" id="KW-1133">Transmembrane helix</keyword>
<protein>
    <submittedName>
        <fullName evidence="2">Uncharacterized protein</fullName>
    </submittedName>
</protein>
<evidence type="ECO:0000313" key="2">
    <source>
        <dbReference type="EMBL" id="TBU53368.1"/>
    </source>
</evidence>